<evidence type="ECO:0000256" key="19">
    <source>
        <dbReference type="SAM" id="Phobius"/>
    </source>
</evidence>
<dbReference type="GO" id="GO:0030983">
    <property type="term" value="F:mismatched DNA binding"/>
    <property type="evidence" value="ECO:0007669"/>
    <property type="project" value="InterPro"/>
</dbReference>
<keyword evidence="8" id="KW-0256">Endoplasmic reticulum</keyword>
<dbReference type="Gene3D" id="3.40.50.300">
    <property type="entry name" value="P-loop containing nucleotide triphosphate hydrolases"/>
    <property type="match status" value="1"/>
</dbReference>
<keyword evidence="14" id="KW-0238">DNA-binding</keyword>
<dbReference type="OrthoDB" id="200187at2759"/>
<dbReference type="Gene3D" id="1.10.1420.10">
    <property type="match status" value="1"/>
</dbReference>
<keyword evidence="7" id="KW-0547">Nucleotide-binding</keyword>
<dbReference type="GO" id="GO:0005789">
    <property type="term" value="C:endoplasmic reticulum membrane"/>
    <property type="evidence" value="ECO:0007669"/>
    <property type="project" value="UniProtKB-SubCell"/>
</dbReference>
<keyword evidence="12" id="KW-0811">Translocation</keyword>
<evidence type="ECO:0000256" key="3">
    <source>
        <dbReference type="ARBA" id="ARBA00010604"/>
    </source>
</evidence>
<dbReference type="InterPro" id="IPR004728">
    <property type="entry name" value="Sec62"/>
</dbReference>
<evidence type="ECO:0000256" key="15">
    <source>
        <dbReference type="ARBA" id="ARBA00023136"/>
    </source>
</evidence>
<evidence type="ECO:0000256" key="1">
    <source>
        <dbReference type="ARBA" id="ARBA00004123"/>
    </source>
</evidence>
<dbReference type="Pfam" id="PF02045">
    <property type="entry name" value="CBFB_NFYA"/>
    <property type="match status" value="1"/>
</dbReference>
<keyword evidence="9" id="KW-0067">ATP-binding</keyword>
<dbReference type="GO" id="GO:0006298">
    <property type="term" value="P:mismatch repair"/>
    <property type="evidence" value="ECO:0007669"/>
    <property type="project" value="InterPro"/>
</dbReference>
<evidence type="ECO:0000256" key="9">
    <source>
        <dbReference type="ARBA" id="ARBA00022840"/>
    </source>
</evidence>
<dbReference type="SMART" id="SM00521">
    <property type="entry name" value="CBF"/>
    <property type="match status" value="1"/>
</dbReference>
<keyword evidence="15 19" id="KW-0472">Membrane</keyword>
<comment type="subcellular location">
    <subcellularLocation>
        <location evidence="2">Endoplasmic reticulum membrane</location>
        <topology evidence="2">Multi-pass membrane protein</topology>
    </subcellularLocation>
    <subcellularLocation>
        <location evidence="1">Nucleus</location>
    </subcellularLocation>
</comment>
<dbReference type="GO" id="GO:0031204">
    <property type="term" value="P:post-translational protein targeting to membrane, translocation"/>
    <property type="evidence" value="ECO:0007669"/>
    <property type="project" value="TreeGrafter"/>
</dbReference>
<dbReference type="InterPro" id="IPR036187">
    <property type="entry name" value="DNA_mismatch_repair_MutS_sf"/>
</dbReference>
<feature type="domain" description="DNA mismatch repair proteins mutS family" evidence="20">
    <location>
        <begin position="1070"/>
        <end position="1086"/>
    </location>
</feature>
<dbReference type="Pfam" id="PF05192">
    <property type="entry name" value="MutS_III"/>
    <property type="match status" value="1"/>
</dbReference>
<sequence>MEQQQKIPADLKNVVSFLREKSGMKIRNGALSGKRAEYFKGRSAVKALLSPSYAKAKGVPPVTTEADATKVLHSIIPFAFFLRVDRGNPIGGKESPRELKINNQQLFAPDEYYVWLFAGSQLRAMLGSAGLVAVILIGVMFPLWPTSLRIGVWYLSVAVLGLIGLFFVIAIIRLIIYIITMFTASPGVWIFPNLFEDVGFIDSFIPLYEWDYPKKKKAGKKKAKKESKESTPVESKDALQPQENIASNTTSAAPSDSDARAESPSNTKEDLAAGNNFDDLTSGDLYAVYAQRPQSTAYSGLPVISGQNYNELPGLRSLLPEELSSHSDGFHEQQVEYEEDAKDDNSSVGYQEEQDDEYEAEYEPAEDNTGFYTQHANEEQVPAVSITENAAQGGEAGTDEEPLYVNAKQYHRILKRRQIRQRLEELNRISKERKPYLHESRHRHAKRRPRGAGGRFLTATEVEELNKKQATSPQNSELAMHQLQPDEIHCSLAAPETLVEAIESFISTVKRDAKLLLSPWKDFAYETSKSRILQLNIRTADQPDSVSQQYSQVDMSTMDLRAKEIYMSGLMNLDCRLAVGAVGCLILALQRQLAQDAPEAIGAASCRVEDLSVVELGTWQVSNVLQIDQDALLALGVFATEQHASLHSSKSKEGLSLFNLLSETKTNPGTQLLLRRLRQPSCDNKVINDRLDAIAILVHPHNVNAVAAMRKSLSKVGKGVNVLHVLKSLKIGKTSHRFFRCLVQLTVLAQEQYEGIASLAVLDSKQLIVDILTTFDMSICNFTRDAIMSAIDFTESKAMRRMVIAAGFDEKLDDLRHEYEGLDDLLARVARQIQAETPSDVASEINVVYFPQIGYLIAIHVINNGYENVEEKDMIGSQLGWEYQVVYFKSDQMCELGESATSLTFEANNKADAHLGDLATMIADRETELVYDLSQLVIGYTKEFTAMAGAIAELDVLLALARNDTFFSKSTAARIRVDDEIEIVESRHATPAATTTHCKSGTPALRTDNVSVASLHSQPSIESNTSAMVITGANVFTRIMCKESSSRMQSAFMIDLAQVSHAMRNASGRSLVLLDEFGKGTLPTDGAGVFAASLNYLVRRGDDCPFIIATTHFHDLWAGGYINVDASLTIAHMRVKSSCDSEGQITLTHLHKLELELSKDSGAFNCALANNISADIVERAKNISQLYTFNTLDDIALEWLDAGPSEELIEGQAIMKRFLEWDVQQAYFDNSDVHSIVRFVDDHIIHDIVPLHEQ</sequence>
<keyword evidence="22" id="KW-1185">Reference proteome</keyword>
<dbReference type="InterPro" id="IPR007696">
    <property type="entry name" value="DNA_mismatch_repair_MutS_core"/>
</dbReference>
<dbReference type="InterPro" id="IPR027417">
    <property type="entry name" value="P-loop_NTPase"/>
</dbReference>
<feature type="transmembrane region" description="Helical" evidence="19">
    <location>
        <begin position="150"/>
        <end position="176"/>
    </location>
</feature>
<keyword evidence="16" id="KW-0804">Transcription</keyword>
<keyword evidence="11 19" id="KW-1133">Transmembrane helix</keyword>
<dbReference type="Pfam" id="PF03839">
    <property type="entry name" value="Sec62"/>
    <property type="match status" value="1"/>
</dbReference>
<feature type="region of interest" description="Disordered" evidence="18">
    <location>
        <begin position="219"/>
        <end position="276"/>
    </location>
</feature>
<gene>
    <name evidence="21" type="ORF">E3P99_00418</name>
</gene>
<evidence type="ECO:0000256" key="7">
    <source>
        <dbReference type="ARBA" id="ARBA00022741"/>
    </source>
</evidence>
<dbReference type="InterPro" id="IPR011553">
    <property type="entry name" value="Sec62_asco"/>
</dbReference>
<evidence type="ECO:0000256" key="4">
    <source>
        <dbReference type="ARBA" id="ARBA00021257"/>
    </source>
</evidence>
<dbReference type="AlphaFoldDB" id="A0A4T0G0R8"/>
<evidence type="ECO:0000256" key="10">
    <source>
        <dbReference type="ARBA" id="ARBA00022927"/>
    </source>
</evidence>
<dbReference type="PANTHER" id="PTHR12443">
    <property type="entry name" value="TRANSLOCATION PROTEIN SEC62"/>
    <property type="match status" value="1"/>
</dbReference>
<evidence type="ECO:0000256" key="12">
    <source>
        <dbReference type="ARBA" id="ARBA00023010"/>
    </source>
</evidence>
<dbReference type="SUPFAM" id="SSF52540">
    <property type="entry name" value="P-loop containing nucleoside triphosphate hydrolases"/>
    <property type="match status" value="1"/>
</dbReference>
<dbReference type="SUPFAM" id="SSF48334">
    <property type="entry name" value="DNA repair protein MutS, domain III"/>
    <property type="match status" value="1"/>
</dbReference>
<evidence type="ECO:0000256" key="18">
    <source>
        <dbReference type="SAM" id="MobiDB-lite"/>
    </source>
</evidence>
<feature type="region of interest" description="Disordered" evidence="18">
    <location>
        <begin position="336"/>
        <end position="358"/>
    </location>
</feature>
<protein>
    <recommendedName>
        <fullName evidence="4">Translocation protein SEC62</fullName>
    </recommendedName>
</protein>
<dbReference type="SMART" id="SM00534">
    <property type="entry name" value="MUTSac"/>
    <property type="match status" value="1"/>
</dbReference>
<name>A0A4T0G0R8_9BASI</name>
<evidence type="ECO:0000256" key="6">
    <source>
        <dbReference type="ARBA" id="ARBA00022692"/>
    </source>
</evidence>
<keyword evidence="17" id="KW-0539">Nucleus</keyword>
<evidence type="ECO:0000256" key="16">
    <source>
        <dbReference type="ARBA" id="ARBA00023163"/>
    </source>
</evidence>
<comment type="caution">
    <text evidence="21">The sequence shown here is derived from an EMBL/GenBank/DDBJ whole genome shotgun (WGS) entry which is preliminary data.</text>
</comment>
<evidence type="ECO:0000256" key="13">
    <source>
        <dbReference type="ARBA" id="ARBA00023015"/>
    </source>
</evidence>
<evidence type="ECO:0000313" key="22">
    <source>
        <dbReference type="Proteomes" id="UP000310189"/>
    </source>
</evidence>
<dbReference type="EMBL" id="SPNW01000004">
    <property type="protein sequence ID" value="TIA92946.1"/>
    <property type="molecule type" value="Genomic_DNA"/>
</dbReference>
<keyword evidence="13" id="KW-0805">Transcription regulation</keyword>
<evidence type="ECO:0000256" key="14">
    <source>
        <dbReference type="ARBA" id="ARBA00023125"/>
    </source>
</evidence>
<reference evidence="21 22" key="1">
    <citation type="submission" date="2019-03" db="EMBL/GenBank/DDBJ databases">
        <title>Sequencing 23 genomes of Wallemia ichthyophaga.</title>
        <authorList>
            <person name="Gostincar C."/>
        </authorList>
    </citation>
    <scope>NUCLEOTIDE SEQUENCE [LARGE SCALE GENOMIC DNA]</scope>
    <source>
        <strain evidence="21 22">EXF-5753</strain>
    </source>
</reference>
<feature type="compositionally biased region" description="Basic and acidic residues" evidence="18">
    <location>
        <begin position="257"/>
        <end position="271"/>
    </location>
</feature>
<dbReference type="GO" id="GO:0005634">
    <property type="term" value="C:nucleus"/>
    <property type="evidence" value="ECO:0007669"/>
    <property type="project" value="UniProtKB-SubCell"/>
</dbReference>
<evidence type="ECO:0000313" key="21">
    <source>
        <dbReference type="EMBL" id="TIA92946.1"/>
    </source>
</evidence>
<keyword evidence="5" id="KW-0813">Transport</keyword>
<feature type="compositionally biased region" description="Polar residues" evidence="18">
    <location>
        <begin position="241"/>
        <end position="254"/>
    </location>
</feature>
<dbReference type="InterPro" id="IPR000432">
    <property type="entry name" value="DNA_mismatch_repair_MutS_C"/>
</dbReference>
<dbReference type="PANTHER" id="PTHR12443:SF9">
    <property type="entry name" value="TRANSLOCATION PROTEIN SEC62"/>
    <property type="match status" value="1"/>
</dbReference>
<evidence type="ECO:0000256" key="17">
    <source>
        <dbReference type="ARBA" id="ARBA00023242"/>
    </source>
</evidence>
<feature type="compositionally biased region" description="Basic and acidic residues" evidence="18">
    <location>
        <begin position="226"/>
        <end position="237"/>
    </location>
</feature>
<comment type="similarity">
    <text evidence="3">Belongs to the SEC62 family.</text>
</comment>
<dbReference type="SMART" id="SM00533">
    <property type="entry name" value="MUTSd"/>
    <property type="match status" value="1"/>
</dbReference>
<accession>A0A4T0G0R8</accession>
<dbReference type="GO" id="GO:0005524">
    <property type="term" value="F:ATP binding"/>
    <property type="evidence" value="ECO:0007669"/>
    <property type="project" value="UniProtKB-KW"/>
</dbReference>
<evidence type="ECO:0000256" key="11">
    <source>
        <dbReference type="ARBA" id="ARBA00022989"/>
    </source>
</evidence>
<proteinExistence type="inferred from homology"/>
<evidence type="ECO:0000256" key="5">
    <source>
        <dbReference type="ARBA" id="ARBA00022448"/>
    </source>
</evidence>
<organism evidence="21 22">
    <name type="scientific">Wallemia hederae</name>
    <dbReference type="NCBI Taxonomy" id="1540922"/>
    <lineage>
        <taxon>Eukaryota</taxon>
        <taxon>Fungi</taxon>
        <taxon>Dikarya</taxon>
        <taxon>Basidiomycota</taxon>
        <taxon>Wallemiomycotina</taxon>
        <taxon>Wallemiomycetes</taxon>
        <taxon>Wallemiales</taxon>
        <taxon>Wallemiaceae</taxon>
        <taxon>Wallemia</taxon>
    </lineage>
</organism>
<dbReference type="InterPro" id="IPR001289">
    <property type="entry name" value="NFYA"/>
</dbReference>
<evidence type="ECO:0000256" key="8">
    <source>
        <dbReference type="ARBA" id="ARBA00022824"/>
    </source>
</evidence>
<evidence type="ECO:0000256" key="2">
    <source>
        <dbReference type="ARBA" id="ARBA00004477"/>
    </source>
</evidence>
<dbReference type="Gene3D" id="6.10.250.2430">
    <property type="match status" value="1"/>
</dbReference>
<dbReference type="PROSITE" id="PS51152">
    <property type="entry name" value="NFYA_HAP2_2"/>
    <property type="match status" value="1"/>
</dbReference>
<evidence type="ECO:0000259" key="20">
    <source>
        <dbReference type="PROSITE" id="PS00486"/>
    </source>
</evidence>
<dbReference type="PROSITE" id="PS00486">
    <property type="entry name" value="DNA_MISMATCH_REPAIR_2"/>
    <property type="match status" value="1"/>
</dbReference>
<feature type="transmembrane region" description="Helical" evidence="19">
    <location>
        <begin position="124"/>
        <end position="144"/>
    </location>
</feature>
<dbReference type="Pfam" id="PF00488">
    <property type="entry name" value="MutS_V"/>
    <property type="match status" value="1"/>
</dbReference>
<keyword evidence="6 19" id="KW-0812">Transmembrane</keyword>
<keyword evidence="10" id="KW-0653">Protein transport</keyword>
<dbReference type="GO" id="GO:0003700">
    <property type="term" value="F:DNA-binding transcription factor activity"/>
    <property type="evidence" value="ECO:0007669"/>
    <property type="project" value="InterPro"/>
</dbReference>
<dbReference type="Proteomes" id="UP000310189">
    <property type="component" value="Unassembled WGS sequence"/>
</dbReference>
<dbReference type="PRINTS" id="PR00616">
    <property type="entry name" value="CCAATSUBUNTB"/>
</dbReference>
<dbReference type="NCBIfam" id="TIGR00869">
    <property type="entry name" value="sec62"/>
    <property type="match status" value="1"/>
</dbReference>